<feature type="active site" evidence="6">
    <location>
        <position position="108"/>
    </location>
</feature>
<comment type="similarity">
    <text evidence="2">Belongs to the DNA repair enzymes AP/ExoA family.</text>
</comment>
<evidence type="ECO:0000256" key="5">
    <source>
        <dbReference type="ARBA" id="ARBA00022842"/>
    </source>
</evidence>
<evidence type="ECO:0000259" key="9">
    <source>
        <dbReference type="Pfam" id="PF03372"/>
    </source>
</evidence>
<evidence type="ECO:0000256" key="2">
    <source>
        <dbReference type="ARBA" id="ARBA00007092"/>
    </source>
</evidence>
<feature type="active site" description="Proton donor/acceptor" evidence="6">
    <location>
        <position position="148"/>
    </location>
</feature>
<dbReference type="NCBIfam" id="TIGR00195">
    <property type="entry name" value="exoDNase_III"/>
    <property type="match status" value="1"/>
</dbReference>
<evidence type="ECO:0000256" key="4">
    <source>
        <dbReference type="ARBA" id="ARBA00022801"/>
    </source>
</evidence>
<dbReference type="InterPro" id="IPR004808">
    <property type="entry name" value="AP_endonuc_1"/>
</dbReference>
<protein>
    <submittedName>
        <fullName evidence="10">Exodeoxyribonuclease III</fullName>
        <ecNumber evidence="10">3.1.11.2</ecNumber>
    </submittedName>
</protein>
<keyword evidence="5 7" id="KW-0460">Magnesium</keyword>
<feature type="site" description="Transition state stabilizer" evidence="8">
    <location>
        <position position="150"/>
    </location>
</feature>
<dbReference type="RefSeq" id="WP_135761366.1">
    <property type="nucleotide sequence ID" value="NZ_RQHW01000047.1"/>
</dbReference>
<feature type="site" description="Important for catalytic activity" evidence="8">
    <location>
        <position position="220"/>
    </location>
</feature>
<dbReference type="GO" id="GO:0008311">
    <property type="term" value="F:double-stranded DNA 3'-5' DNA exonuclease activity"/>
    <property type="evidence" value="ECO:0007669"/>
    <property type="project" value="UniProtKB-EC"/>
</dbReference>
<evidence type="ECO:0000256" key="3">
    <source>
        <dbReference type="ARBA" id="ARBA00022723"/>
    </source>
</evidence>
<dbReference type="Pfam" id="PF03372">
    <property type="entry name" value="Exo_endo_phos"/>
    <property type="match status" value="1"/>
</dbReference>
<dbReference type="GO" id="GO:0003906">
    <property type="term" value="F:DNA-(apurinic or apyrimidinic site) endonuclease activity"/>
    <property type="evidence" value="ECO:0007669"/>
    <property type="project" value="TreeGrafter"/>
</dbReference>
<dbReference type="OrthoDB" id="9803914at2"/>
<dbReference type="EC" id="3.1.11.2" evidence="10"/>
<keyword evidence="7" id="KW-0464">Manganese</keyword>
<feature type="binding site" evidence="7">
    <location>
        <position position="150"/>
    </location>
    <ligand>
        <name>Mg(2+)</name>
        <dbReference type="ChEBI" id="CHEBI:18420"/>
        <label>1</label>
    </ligand>
</feature>
<dbReference type="FunFam" id="3.60.10.10:FF:000026">
    <property type="entry name" value="Exodeoxyribonuclease III"/>
    <property type="match status" value="1"/>
</dbReference>
<dbReference type="PROSITE" id="PS00728">
    <property type="entry name" value="AP_NUCLEASE_F1_3"/>
    <property type="match status" value="1"/>
</dbReference>
<feature type="active site" description="Proton acceptor" evidence="6">
    <location>
        <position position="246"/>
    </location>
</feature>
<dbReference type="GO" id="GO:0006284">
    <property type="term" value="P:base-excision repair"/>
    <property type="evidence" value="ECO:0007669"/>
    <property type="project" value="TreeGrafter"/>
</dbReference>
<dbReference type="SUPFAM" id="SSF56219">
    <property type="entry name" value="DNase I-like"/>
    <property type="match status" value="1"/>
</dbReference>
<dbReference type="Proteomes" id="UP000298058">
    <property type="component" value="Unassembled WGS sequence"/>
</dbReference>
<keyword evidence="3 7" id="KW-0479">Metal-binding</keyword>
<proteinExistence type="inferred from homology"/>
<dbReference type="GO" id="GO:0046872">
    <property type="term" value="F:metal ion binding"/>
    <property type="evidence" value="ECO:0007669"/>
    <property type="project" value="UniProtKB-KW"/>
</dbReference>
<dbReference type="InterPro" id="IPR005135">
    <property type="entry name" value="Endo/exonuclease/phosphatase"/>
</dbReference>
<dbReference type="PANTHER" id="PTHR22748:SF6">
    <property type="entry name" value="DNA-(APURINIC OR APYRIMIDINIC SITE) ENDONUCLEASE"/>
    <property type="match status" value="1"/>
</dbReference>
<comment type="cofactor">
    <cofactor evidence="7">
        <name>Mg(2+)</name>
        <dbReference type="ChEBI" id="CHEBI:18420"/>
    </cofactor>
    <cofactor evidence="7">
        <name>Mn(2+)</name>
        <dbReference type="ChEBI" id="CHEBI:29035"/>
    </cofactor>
    <text evidence="7">Probably binds two magnesium or manganese ions per subunit.</text>
</comment>
<dbReference type="EMBL" id="RQHW01000047">
    <property type="protein sequence ID" value="TGN18683.1"/>
    <property type="molecule type" value="Genomic_DNA"/>
</dbReference>
<reference evidence="10" key="1">
    <citation type="journal article" date="2019" name="PLoS Negl. Trop. Dis.">
        <title>Revisiting the worldwide diversity of Leptospira species in the environment.</title>
        <authorList>
            <person name="Vincent A.T."/>
            <person name="Schiettekatte O."/>
            <person name="Bourhy P."/>
            <person name="Veyrier F.J."/>
            <person name="Picardeau M."/>
        </authorList>
    </citation>
    <scope>NUCLEOTIDE SEQUENCE [LARGE SCALE GENOMIC DNA]</scope>
    <source>
        <strain evidence="10">201300427</strain>
    </source>
</reference>
<feature type="binding site" evidence="7">
    <location>
        <position position="35"/>
    </location>
    <ligand>
        <name>Mg(2+)</name>
        <dbReference type="ChEBI" id="CHEBI:18420"/>
        <label>1</label>
    </ligand>
</feature>
<gene>
    <name evidence="10" type="primary">xth</name>
    <name evidence="10" type="ORF">EHS15_15030</name>
</gene>
<comment type="caution">
    <text evidence="10">The sequence shown here is derived from an EMBL/GenBank/DDBJ whole genome shotgun (WGS) entry which is preliminary data.</text>
</comment>
<evidence type="ECO:0000256" key="8">
    <source>
        <dbReference type="PIRSR" id="PIRSR604808-3"/>
    </source>
</evidence>
<keyword evidence="11" id="KW-1185">Reference proteome</keyword>
<comment type="cofactor">
    <cofactor evidence="1">
        <name>Mn(2+)</name>
        <dbReference type="ChEBI" id="CHEBI:29035"/>
    </cofactor>
</comment>
<feature type="binding site" evidence="7">
    <location>
        <position position="245"/>
    </location>
    <ligand>
        <name>Mg(2+)</name>
        <dbReference type="ChEBI" id="CHEBI:18420"/>
        <label>1</label>
    </ligand>
</feature>
<dbReference type="PROSITE" id="PS51435">
    <property type="entry name" value="AP_NUCLEASE_F1_4"/>
    <property type="match status" value="1"/>
</dbReference>
<dbReference type="InterPro" id="IPR036691">
    <property type="entry name" value="Endo/exonu/phosph_ase_sf"/>
</dbReference>
<dbReference type="NCBIfam" id="TIGR00633">
    <property type="entry name" value="xth"/>
    <property type="match status" value="1"/>
</dbReference>
<evidence type="ECO:0000256" key="7">
    <source>
        <dbReference type="PIRSR" id="PIRSR604808-2"/>
    </source>
</evidence>
<evidence type="ECO:0000313" key="10">
    <source>
        <dbReference type="EMBL" id="TGN18683.1"/>
    </source>
</evidence>
<feature type="domain" description="Endonuclease/exonuclease/phosphatase" evidence="9">
    <location>
        <begin position="4"/>
        <end position="246"/>
    </location>
</feature>
<dbReference type="Gene3D" id="3.60.10.10">
    <property type="entry name" value="Endonuclease/exonuclease/phosphatase"/>
    <property type="match status" value="1"/>
</dbReference>
<organism evidence="10 11">
    <name type="scientific">Leptospira idonii</name>
    <dbReference type="NCBI Taxonomy" id="1193500"/>
    <lineage>
        <taxon>Bacteria</taxon>
        <taxon>Pseudomonadati</taxon>
        <taxon>Spirochaetota</taxon>
        <taxon>Spirochaetia</taxon>
        <taxon>Leptospirales</taxon>
        <taxon>Leptospiraceae</taxon>
        <taxon>Leptospira</taxon>
    </lineage>
</organism>
<evidence type="ECO:0000256" key="1">
    <source>
        <dbReference type="ARBA" id="ARBA00001936"/>
    </source>
</evidence>
<evidence type="ECO:0000313" key="11">
    <source>
        <dbReference type="Proteomes" id="UP000298058"/>
    </source>
</evidence>
<accession>A0A4R9LWL3</accession>
<keyword evidence="4 10" id="KW-0378">Hydrolase</keyword>
<dbReference type="AlphaFoldDB" id="A0A4R9LWL3"/>
<evidence type="ECO:0000256" key="6">
    <source>
        <dbReference type="PIRSR" id="PIRSR604808-1"/>
    </source>
</evidence>
<feature type="site" description="Interaction with DNA substrate" evidence="8">
    <location>
        <position position="246"/>
    </location>
</feature>
<feature type="binding site" evidence="7">
    <location>
        <position position="148"/>
    </location>
    <ligand>
        <name>Mg(2+)</name>
        <dbReference type="ChEBI" id="CHEBI:18420"/>
        <label>1</label>
    </ligand>
</feature>
<dbReference type="GO" id="GO:0003677">
    <property type="term" value="F:DNA binding"/>
    <property type="evidence" value="ECO:0007669"/>
    <property type="project" value="InterPro"/>
</dbReference>
<dbReference type="GO" id="GO:0008081">
    <property type="term" value="F:phosphoric diester hydrolase activity"/>
    <property type="evidence" value="ECO:0007669"/>
    <property type="project" value="TreeGrafter"/>
</dbReference>
<dbReference type="InterPro" id="IPR020848">
    <property type="entry name" value="AP_endonuclease_F1_CS"/>
</dbReference>
<feature type="binding site" evidence="7">
    <location>
        <position position="246"/>
    </location>
    <ligand>
        <name>Mg(2+)</name>
        <dbReference type="ChEBI" id="CHEBI:18420"/>
        <label>1</label>
    </ligand>
</feature>
<sequence>MKFLTLNCNGIRSASSKGLLDLIRKEKPDVFAFQETKAPLSEIQKPHWAEMGYESYACIAEKPGYSGVAVFTKEKPKSVEVGYGGGIFLSEGRSVLLEYSNFIFWNIYFPSGTSGEERQKIKYEFLNEVDELVKKLKKKKKPLLICGDVNIAHKEIDIHNPKGNEKNSGFLPEERAWMTRFLESGMIDCFREIHPDKKDLYSWWTYRFQARKNNKGWRIDYFLGSKSLLPMIKKANIVNEPALSDHAPVTLEIQFT</sequence>
<feature type="binding site" evidence="7">
    <location>
        <position position="7"/>
    </location>
    <ligand>
        <name>Mg(2+)</name>
        <dbReference type="ChEBI" id="CHEBI:18420"/>
        <label>1</label>
    </ligand>
</feature>
<dbReference type="PANTHER" id="PTHR22748">
    <property type="entry name" value="AP ENDONUCLEASE"/>
    <property type="match status" value="1"/>
</dbReference>
<name>A0A4R9LWL3_9LEPT</name>